<dbReference type="AlphaFoldDB" id="F8PI75"/>
<evidence type="ECO:0000313" key="3">
    <source>
        <dbReference type="EMBL" id="EGO05118.1"/>
    </source>
</evidence>
<organism evidence="4">
    <name type="scientific">Serpula lacrymans var. lacrymans (strain S7.3)</name>
    <name type="common">Dry rot fungus</name>
    <dbReference type="NCBI Taxonomy" id="936435"/>
    <lineage>
        <taxon>Eukaryota</taxon>
        <taxon>Fungi</taxon>
        <taxon>Dikarya</taxon>
        <taxon>Basidiomycota</taxon>
        <taxon>Agaricomycotina</taxon>
        <taxon>Agaricomycetes</taxon>
        <taxon>Agaricomycetidae</taxon>
        <taxon>Boletales</taxon>
        <taxon>Coniophorineae</taxon>
        <taxon>Serpulaceae</taxon>
        <taxon>Serpula</taxon>
    </lineage>
</organism>
<feature type="domain" description="DUF6532" evidence="2">
    <location>
        <begin position="617"/>
        <end position="761"/>
    </location>
</feature>
<gene>
    <name evidence="3" type="ORF">SERLA73DRAFT_149362</name>
</gene>
<dbReference type="OrthoDB" id="2690740at2759"/>
<dbReference type="Pfam" id="PF20149">
    <property type="entry name" value="DUF6532"/>
    <property type="match status" value="1"/>
</dbReference>
<proteinExistence type="predicted"/>
<accession>F8PI75</accession>
<dbReference type="InParanoid" id="F8PI75"/>
<evidence type="ECO:0000256" key="1">
    <source>
        <dbReference type="SAM" id="MobiDB-lite"/>
    </source>
</evidence>
<evidence type="ECO:0000313" key="4">
    <source>
        <dbReference type="Proteomes" id="UP000008063"/>
    </source>
</evidence>
<protein>
    <recommendedName>
        <fullName evidence="2">DUF6532 domain-containing protein</fullName>
    </recommendedName>
</protein>
<dbReference type="Proteomes" id="UP000008063">
    <property type="component" value="Unassembled WGS sequence"/>
</dbReference>
<dbReference type="EMBL" id="GL945474">
    <property type="protein sequence ID" value="EGO05118.1"/>
    <property type="molecule type" value="Genomic_DNA"/>
</dbReference>
<dbReference type="InterPro" id="IPR045341">
    <property type="entry name" value="DUF6532"/>
</dbReference>
<reference evidence="4" key="1">
    <citation type="journal article" date="2011" name="Science">
        <title>The plant cell wall-decomposing machinery underlies the functional diversity of forest fungi.</title>
        <authorList>
            <person name="Eastwood D.C."/>
            <person name="Floudas D."/>
            <person name="Binder M."/>
            <person name="Majcherczyk A."/>
            <person name="Schneider P."/>
            <person name="Aerts A."/>
            <person name="Asiegbu F.O."/>
            <person name="Baker S.E."/>
            <person name="Barry K."/>
            <person name="Bendiksby M."/>
            <person name="Blumentritt M."/>
            <person name="Coutinho P.M."/>
            <person name="Cullen D."/>
            <person name="de Vries R.P."/>
            <person name="Gathman A."/>
            <person name="Goodell B."/>
            <person name="Henrissat B."/>
            <person name="Ihrmark K."/>
            <person name="Kauserud H."/>
            <person name="Kohler A."/>
            <person name="LaButti K."/>
            <person name="Lapidus A."/>
            <person name="Lavin J.L."/>
            <person name="Lee Y.-H."/>
            <person name="Lindquist E."/>
            <person name="Lilly W."/>
            <person name="Lucas S."/>
            <person name="Morin E."/>
            <person name="Murat C."/>
            <person name="Oguiza J.A."/>
            <person name="Park J."/>
            <person name="Pisabarro A.G."/>
            <person name="Riley R."/>
            <person name="Rosling A."/>
            <person name="Salamov A."/>
            <person name="Schmidt O."/>
            <person name="Schmutz J."/>
            <person name="Skrede I."/>
            <person name="Stenlid J."/>
            <person name="Wiebenga A."/>
            <person name="Xie X."/>
            <person name="Kuees U."/>
            <person name="Hibbett D.S."/>
            <person name="Hoffmeister D."/>
            <person name="Hoegberg N."/>
            <person name="Martin F."/>
            <person name="Grigoriev I.V."/>
            <person name="Watkinson S.C."/>
        </authorList>
    </citation>
    <scope>NUCLEOTIDE SEQUENCE [LARGE SCALE GENOMIC DNA]</scope>
    <source>
        <strain evidence="4">strain S7.3</strain>
    </source>
</reference>
<name>F8PI75_SERL3</name>
<feature type="region of interest" description="Disordered" evidence="1">
    <location>
        <begin position="486"/>
        <end position="524"/>
    </location>
</feature>
<keyword evidence="4" id="KW-1185">Reference proteome</keyword>
<sequence>MRKIVKILAQILGQQLLPTELMDFHAQLPTLVKRINSAVDSFIARLAAAHEDSSIFNSGELAHSVNSLLTSVTSTNDYLDESLASVVARCVNFLLMISYIQFVAKSKSPWSQEGISLANLWRDFPQPKPSKKQFEQWHAMGCKFAAIAAGATVSGQLVISRIIPTISSLHQNLPLNMNCIFTPGVLSYYGLPANIDCTNFEASDQFFKAIRFKLLGSPYAHYRHSSCTHTSSWSGYLRFVLPEMYVVSTTFQNMAEGNRQYSAPRDPGTNYEWTKSESERASRAIKVTDVEDLTAKIQKHYDGDSAVEGKGFTFEALHFSWYNRHCTKLVPYTSKEIQDHTDIYQRHKNVFADLFEWINEMLATYLPAKYLVLKQHAELLFGNNTSAVCPFLGLVVNINVSTKAHRDAKDKLFCLVIPLEGRGAQLSCKLTRRCIIGGMGKTDGLHKIWAEQNSGDQLMKKLQTSEKDANADRLADICQKTAHIMDTKDGEEEGDLDRPDIDSEDEPLHKRARNSMEEELEDEDEDALMQTFRCLTGKRKLTASYSVAFIDPGVGQSLLRTNGLIIAYQSESVWLVNNNRKRNSSSSPSLTPSRDSKAIITSFSPTSSRLAKAGHSQMCVILSTVKGFPGTDERDELVWNAIIKVASSSSLFKTTIVDLENARNEQKKSRIIDYVWAAAAQLRGEVKQKARILILSEYALKNKLPEEVRTIVEWLLSNGKGVFTFGGLDVSTYSYDKQKPFGHHIIKLLLQVQWFHKKGEGVNKTK</sequence>
<feature type="compositionally biased region" description="Basic and acidic residues" evidence="1">
    <location>
        <begin position="496"/>
        <end position="509"/>
    </location>
</feature>
<dbReference type="HOGENOM" id="CLU_025900_0_0_1"/>
<evidence type="ECO:0000259" key="2">
    <source>
        <dbReference type="Pfam" id="PF20149"/>
    </source>
</evidence>